<evidence type="ECO:0000256" key="3">
    <source>
        <dbReference type="ARBA" id="ARBA00022618"/>
    </source>
</evidence>
<feature type="region of interest" description="Disordered" evidence="12">
    <location>
        <begin position="1"/>
        <end position="33"/>
    </location>
</feature>
<evidence type="ECO:0000256" key="8">
    <source>
        <dbReference type="ARBA" id="ARBA00023306"/>
    </source>
</evidence>
<evidence type="ECO:0000256" key="11">
    <source>
        <dbReference type="SAM" id="Coils"/>
    </source>
</evidence>
<comment type="subcellular location">
    <subcellularLocation>
        <location evidence="10">Chromosome</location>
        <location evidence="10">Centromere</location>
        <location evidence="10">Kinetochore</location>
    </subcellularLocation>
    <subcellularLocation>
        <location evidence="10">Nucleus</location>
    </subcellularLocation>
</comment>
<organism evidence="15 16">
    <name type="scientific">Moesziomyces aphidis</name>
    <name type="common">Pseudozyma aphidis</name>
    <dbReference type="NCBI Taxonomy" id="84754"/>
    <lineage>
        <taxon>Eukaryota</taxon>
        <taxon>Fungi</taxon>
        <taxon>Dikarya</taxon>
        <taxon>Basidiomycota</taxon>
        <taxon>Ustilaginomycotina</taxon>
        <taxon>Ustilaginomycetes</taxon>
        <taxon>Ustilaginales</taxon>
        <taxon>Ustilaginaceae</taxon>
        <taxon>Moesziomyces</taxon>
    </lineage>
</organism>
<dbReference type="GO" id="GO:0031262">
    <property type="term" value="C:Ndc80 complex"/>
    <property type="evidence" value="ECO:0007669"/>
    <property type="project" value="UniProtKB-UniRule"/>
</dbReference>
<keyword evidence="6 11" id="KW-0175">Coiled coil</keyword>
<gene>
    <name evidence="15" type="ORF">PaG_01791</name>
</gene>
<evidence type="ECO:0000256" key="6">
    <source>
        <dbReference type="ARBA" id="ARBA00023054"/>
    </source>
</evidence>
<evidence type="ECO:0000256" key="1">
    <source>
        <dbReference type="ARBA" id="ARBA00007050"/>
    </source>
</evidence>
<evidence type="ECO:0000256" key="9">
    <source>
        <dbReference type="ARBA" id="ARBA00023328"/>
    </source>
</evidence>
<evidence type="ECO:0000256" key="12">
    <source>
        <dbReference type="SAM" id="MobiDB-lite"/>
    </source>
</evidence>
<dbReference type="HOGENOM" id="CLU_408921_0_0_1"/>
<dbReference type="PANTHER" id="PTHR10643">
    <property type="entry name" value="KINETOCHORE PROTEIN NDC80"/>
    <property type="match status" value="1"/>
</dbReference>
<dbReference type="EMBL" id="AWNI01000008">
    <property type="protein sequence ID" value="ETS63500.1"/>
    <property type="molecule type" value="Genomic_DNA"/>
</dbReference>
<evidence type="ECO:0000313" key="15">
    <source>
        <dbReference type="EMBL" id="ETS63500.1"/>
    </source>
</evidence>
<comment type="caution">
    <text evidence="15">The sequence shown here is derived from an EMBL/GenBank/DDBJ whole genome shotgun (WGS) entry which is preliminary data.</text>
</comment>
<feature type="compositionally biased region" description="Polar residues" evidence="12">
    <location>
        <begin position="78"/>
        <end position="89"/>
    </location>
</feature>
<evidence type="ECO:0000256" key="5">
    <source>
        <dbReference type="ARBA" id="ARBA00022838"/>
    </source>
</evidence>
<dbReference type="InterPro" id="IPR055260">
    <property type="entry name" value="Ndc80_CH"/>
</dbReference>
<dbReference type="Gene3D" id="1.10.418.30">
    <property type="entry name" value="Ncd80 complex, Ncd80 subunit"/>
    <property type="match status" value="1"/>
</dbReference>
<evidence type="ECO:0000259" key="14">
    <source>
        <dbReference type="Pfam" id="PF18077"/>
    </source>
</evidence>
<protein>
    <recommendedName>
        <fullName evidence="10">Kinetochore protein NDC80</fullName>
    </recommendedName>
</protein>
<dbReference type="Gene3D" id="6.10.250.1950">
    <property type="match status" value="1"/>
</dbReference>
<feature type="coiled-coil region" evidence="11">
    <location>
        <begin position="392"/>
        <end position="457"/>
    </location>
</feature>
<keyword evidence="7 10" id="KW-0539">Nucleus</keyword>
<dbReference type="Proteomes" id="UP000019462">
    <property type="component" value="Unassembled WGS sequence"/>
</dbReference>
<feature type="region of interest" description="Disordered" evidence="12">
    <location>
        <begin position="70"/>
        <end position="102"/>
    </location>
</feature>
<evidence type="ECO:0000313" key="16">
    <source>
        <dbReference type="Proteomes" id="UP000019462"/>
    </source>
</evidence>
<evidence type="ECO:0000256" key="4">
    <source>
        <dbReference type="ARBA" id="ARBA00022776"/>
    </source>
</evidence>
<evidence type="ECO:0000256" key="10">
    <source>
        <dbReference type="RuleBase" id="RU368072"/>
    </source>
</evidence>
<dbReference type="OrthoDB" id="7459479at2759"/>
<comment type="similarity">
    <text evidence="1 10">Belongs to the NDC80/HEC1 family.</text>
</comment>
<comment type="function">
    <text evidence="10">Acts as a component of the essential kinetochore-associated NDC80 complex, which is required for chromosome segregation and spindle checkpoint activity.</text>
</comment>
<dbReference type="InterPro" id="IPR005550">
    <property type="entry name" value="Kinetochore_Ndc80"/>
</dbReference>
<sequence length="687" mass="77033">MTSTTTSTRRSTLAAIDPNQNNGHIASTLPVPSSAVKSAKTYQPRASMIPQQSNPVRNVSATAATAATATTTAGASTRESLLQSTQQPITSTAVHSASHSARRADSGMYAGRQSVASAGRQSVAVTTPATPNSRRSMVGRLSIAPGNIGNTGGSGVRETRPIKDKHYKTRMGLTVKEHLERTGFTMVGWDVNKGVHEPTQSAFVGMFKHIYATCIDTNFQMGADGKKFEDEVLMLMKEIKYPAADELSKTKLTAAGSQSHWPYCLAMLEWMVNLGNQAETIGTGPRSRPDEIDDLQSLFFPYLWDCYDRFWQNEDTYPEEHAKLGVRFEHKNAAIERELRELQQDHARLEAELADYLNNDSPLKVERSENDMLTKDISKFHKYYDEVLVPKLDKTKKAIERLIKEIALTEKEIDDKNKRRLDLQQQVNAQEMSAEEYERMLAERNRLSKRLEVLGEQNKKAAGDGWSLEIAIAKKQADTEDRISKFNPLARSIALLPFQLASGGVVEELELTPSNPSTMLQAGVDIKGSFRRQIEVLRSHEADRYRQASKRRLTMQEEYEKLQEAVAAQEAQLGSDRERCDALARQAAEYEKSCKTVQERYKADESKLERSTYETEASGSVHLQQAESRLTSLQLSAEHKEEEWSRQRSRMDEDMLSFVVLLSKMKGDVTGQLREIQAAVALKSRDD</sequence>
<dbReference type="AlphaFoldDB" id="W3VPS9"/>
<keyword evidence="4 10" id="KW-0498">Mitosis</keyword>
<accession>W3VPS9</accession>
<proteinExistence type="inferred from homology"/>
<evidence type="ECO:0000256" key="2">
    <source>
        <dbReference type="ARBA" id="ARBA00022454"/>
    </source>
</evidence>
<dbReference type="GO" id="GO:0005634">
    <property type="term" value="C:nucleus"/>
    <property type="evidence" value="ECO:0007669"/>
    <property type="project" value="UniProtKB-SubCell"/>
</dbReference>
<dbReference type="PANTHER" id="PTHR10643:SF2">
    <property type="entry name" value="KINETOCHORE PROTEIN NDC80 HOMOLOG"/>
    <property type="match status" value="1"/>
</dbReference>
<keyword evidence="2 10" id="KW-0158">Chromosome</keyword>
<feature type="coiled-coil region" evidence="11">
    <location>
        <begin position="545"/>
        <end position="643"/>
    </location>
</feature>
<dbReference type="GO" id="GO:0051301">
    <property type="term" value="P:cell division"/>
    <property type="evidence" value="ECO:0007669"/>
    <property type="project" value="UniProtKB-UniRule"/>
</dbReference>
<dbReference type="InterPro" id="IPR040967">
    <property type="entry name" value="DUF5595"/>
</dbReference>
<reference evidence="15 16" key="1">
    <citation type="journal article" date="2014" name="Genome Announc.">
        <title>Genome sequence of the basidiomycetous fungus Pseudozyma aphidis DSM70725, an efficient producer of biosurfactant mannosylerythritol lipids.</title>
        <authorList>
            <person name="Lorenz S."/>
            <person name="Guenther M."/>
            <person name="Grumaz C."/>
            <person name="Rupp S."/>
            <person name="Zibek S."/>
            <person name="Sohn K."/>
        </authorList>
    </citation>
    <scope>NUCLEOTIDE SEQUENCE [LARGE SCALE GENOMIC DNA]</scope>
    <source>
        <strain evidence="16">ATCC 32657 / CBS 517.83 / DSM 70725 / JCM 10318 / NBRC 10182 / NRRL Y-7954 / St-0401</strain>
    </source>
</reference>
<comment type="subunit">
    <text evidence="10">Component of the NDC80 complex.</text>
</comment>
<name>W3VPS9_MOEAP</name>
<feature type="domain" description="Kinetochore protein Ndc80 CH" evidence="13">
    <location>
        <begin position="155"/>
        <end position="278"/>
    </location>
</feature>
<keyword evidence="16" id="KW-1185">Reference proteome</keyword>
<keyword evidence="3 10" id="KW-0132">Cell division</keyword>
<keyword evidence="9 10" id="KW-0137">Centromere</keyword>
<dbReference type="Pfam" id="PF18077">
    <property type="entry name" value="DUF5595"/>
    <property type="match status" value="1"/>
</dbReference>
<feature type="coiled-coil region" evidence="11">
    <location>
        <begin position="325"/>
        <end position="359"/>
    </location>
</feature>
<evidence type="ECO:0000259" key="13">
    <source>
        <dbReference type="Pfam" id="PF03801"/>
    </source>
</evidence>
<feature type="compositionally biased region" description="Low complexity" evidence="12">
    <location>
        <begin position="90"/>
        <end position="99"/>
    </location>
</feature>
<keyword evidence="8 10" id="KW-0131">Cell cycle</keyword>
<dbReference type="GO" id="GO:0051315">
    <property type="term" value="P:attachment of mitotic spindle microtubules to kinetochore"/>
    <property type="evidence" value="ECO:0007669"/>
    <property type="project" value="UniProtKB-UniRule"/>
</dbReference>
<feature type="domain" description="DUF5595" evidence="14">
    <location>
        <begin position="295"/>
        <end position="354"/>
    </location>
</feature>
<feature type="compositionally biased region" description="Low complexity" evidence="12">
    <location>
        <begin position="1"/>
        <end position="12"/>
    </location>
</feature>
<keyword evidence="5 10" id="KW-0995">Kinetochore</keyword>
<dbReference type="Pfam" id="PF03801">
    <property type="entry name" value="Ndc80_HEC"/>
    <property type="match status" value="1"/>
</dbReference>
<dbReference type="InterPro" id="IPR038273">
    <property type="entry name" value="Ndc80_sf"/>
</dbReference>
<evidence type="ECO:0000256" key="7">
    <source>
        <dbReference type="ARBA" id="ARBA00023242"/>
    </source>
</evidence>